<evidence type="ECO:0000313" key="12">
    <source>
        <dbReference type="EMBL" id="MFC0049756.1"/>
    </source>
</evidence>
<dbReference type="InterPro" id="IPR004358">
    <property type="entry name" value="Sig_transdc_His_kin-like_C"/>
</dbReference>
<comment type="subcellular location">
    <subcellularLocation>
        <location evidence="2">Cell membrane</location>
        <topology evidence="2">Multi-pass membrane protein</topology>
    </subcellularLocation>
</comment>
<keyword evidence="5" id="KW-0597">Phosphoprotein</keyword>
<evidence type="ECO:0000256" key="2">
    <source>
        <dbReference type="ARBA" id="ARBA00004651"/>
    </source>
</evidence>
<dbReference type="InterPro" id="IPR003661">
    <property type="entry name" value="HisK_dim/P_dom"/>
</dbReference>
<name>A0ABV6BFV1_9GAMM</name>
<gene>
    <name evidence="12" type="ORF">ACFFJP_15765</name>
</gene>
<dbReference type="CDD" id="cd00082">
    <property type="entry name" value="HisKA"/>
    <property type="match status" value="1"/>
</dbReference>
<evidence type="ECO:0000256" key="5">
    <source>
        <dbReference type="ARBA" id="ARBA00022553"/>
    </source>
</evidence>
<dbReference type="InterPro" id="IPR005467">
    <property type="entry name" value="His_kinase_dom"/>
</dbReference>
<keyword evidence="9" id="KW-0067">ATP-binding</keyword>
<accession>A0ABV6BFV1</accession>
<dbReference type="Pfam" id="PF02518">
    <property type="entry name" value="HATPase_c"/>
    <property type="match status" value="1"/>
</dbReference>
<reference evidence="12 13" key="1">
    <citation type="submission" date="2024-09" db="EMBL/GenBank/DDBJ databases">
        <authorList>
            <person name="Sun Q."/>
            <person name="Mori K."/>
        </authorList>
    </citation>
    <scope>NUCLEOTIDE SEQUENCE [LARGE SCALE GENOMIC DNA]</scope>
    <source>
        <strain evidence="12 13">KCTC 23315</strain>
    </source>
</reference>
<evidence type="ECO:0000256" key="10">
    <source>
        <dbReference type="SAM" id="Phobius"/>
    </source>
</evidence>
<comment type="catalytic activity">
    <reaction evidence="1">
        <text>ATP + protein L-histidine = ADP + protein N-phospho-L-histidine.</text>
        <dbReference type="EC" id="2.7.13.3"/>
    </reaction>
</comment>
<evidence type="ECO:0000256" key="3">
    <source>
        <dbReference type="ARBA" id="ARBA00012438"/>
    </source>
</evidence>
<dbReference type="PANTHER" id="PTHR44936:SF10">
    <property type="entry name" value="SENSOR PROTEIN RSTB"/>
    <property type="match status" value="1"/>
</dbReference>
<evidence type="ECO:0000256" key="7">
    <source>
        <dbReference type="ARBA" id="ARBA00022741"/>
    </source>
</evidence>
<evidence type="ECO:0000256" key="9">
    <source>
        <dbReference type="ARBA" id="ARBA00022840"/>
    </source>
</evidence>
<keyword evidence="4" id="KW-1003">Cell membrane</keyword>
<dbReference type="PANTHER" id="PTHR44936">
    <property type="entry name" value="SENSOR PROTEIN CREC"/>
    <property type="match status" value="1"/>
</dbReference>
<dbReference type="PRINTS" id="PR00344">
    <property type="entry name" value="BCTRLSENSOR"/>
</dbReference>
<evidence type="ECO:0000256" key="8">
    <source>
        <dbReference type="ARBA" id="ARBA00022777"/>
    </source>
</evidence>
<protein>
    <recommendedName>
        <fullName evidence="3">histidine kinase</fullName>
        <ecNumber evidence="3">2.7.13.3</ecNumber>
    </recommendedName>
</protein>
<keyword evidence="10" id="KW-0472">Membrane</keyword>
<keyword evidence="13" id="KW-1185">Reference proteome</keyword>
<dbReference type="Proteomes" id="UP001589813">
    <property type="component" value="Unassembled WGS sequence"/>
</dbReference>
<keyword evidence="6" id="KW-0808">Transferase</keyword>
<keyword evidence="7" id="KW-0547">Nucleotide-binding</keyword>
<dbReference type="Gene3D" id="1.10.287.130">
    <property type="match status" value="1"/>
</dbReference>
<dbReference type="RefSeq" id="WP_377246221.1">
    <property type="nucleotide sequence ID" value="NZ_JBHLXP010000004.1"/>
</dbReference>
<keyword evidence="10" id="KW-1133">Transmembrane helix</keyword>
<feature type="domain" description="Histidine kinase" evidence="11">
    <location>
        <begin position="206"/>
        <end position="398"/>
    </location>
</feature>
<dbReference type="InterPro" id="IPR003594">
    <property type="entry name" value="HATPase_dom"/>
</dbReference>
<comment type="caution">
    <text evidence="12">The sequence shown here is derived from an EMBL/GenBank/DDBJ whole genome shotgun (WGS) entry which is preliminary data.</text>
</comment>
<dbReference type="PROSITE" id="PS50109">
    <property type="entry name" value="HIS_KIN"/>
    <property type="match status" value="1"/>
</dbReference>
<evidence type="ECO:0000259" key="11">
    <source>
        <dbReference type="PROSITE" id="PS50109"/>
    </source>
</evidence>
<keyword evidence="10" id="KW-0812">Transmembrane</keyword>
<dbReference type="EMBL" id="JBHLXP010000004">
    <property type="protein sequence ID" value="MFC0049756.1"/>
    <property type="molecule type" value="Genomic_DNA"/>
</dbReference>
<evidence type="ECO:0000313" key="13">
    <source>
        <dbReference type="Proteomes" id="UP001589813"/>
    </source>
</evidence>
<dbReference type="Gene3D" id="3.30.565.10">
    <property type="entry name" value="Histidine kinase-like ATPase, C-terminal domain"/>
    <property type="match status" value="1"/>
</dbReference>
<dbReference type="InterPro" id="IPR036097">
    <property type="entry name" value="HisK_dim/P_sf"/>
</dbReference>
<feature type="transmembrane region" description="Helical" evidence="10">
    <location>
        <begin position="6"/>
        <end position="27"/>
    </location>
</feature>
<dbReference type="GO" id="GO:0016301">
    <property type="term" value="F:kinase activity"/>
    <property type="evidence" value="ECO:0007669"/>
    <property type="project" value="UniProtKB-KW"/>
</dbReference>
<dbReference type="InterPro" id="IPR036890">
    <property type="entry name" value="HATPase_C_sf"/>
</dbReference>
<evidence type="ECO:0000256" key="6">
    <source>
        <dbReference type="ARBA" id="ARBA00022679"/>
    </source>
</evidence>
<evidence type="ECO:0000256" key="1">
    <source>
        <dbReference type="ARBA" id="ARBA00000085"/>
    </source>
</evidence>
<dbReference type="InterPro" id="IPR050980">
    <property type="entry name" value="2C_sensor_his_kinase"/>
</dbReference>
<keyword evidence="8 12" id="KW-0418">Kinase</keyword>
<feature type="transmembrane region" description="Helical" evidence="10">
    <location>
        <begin position="125"/>
        <end position="144"/>
    </location>
</feature>
<organism evidence="12 13">
    <name type="scientific">Rheinheimera tilapiae</name>
    <dbReference type="NCBI Taxonomy" id="875043"/>
    <lineage>
        <taxon>Bacteria</taxon>
        <taxon>Pseudomonadati</taxon>
        <taxon>Pseudomonadota</taxon>
        <taxon>Gammaproteobacteria</taxon>
        <taxon>Chromatiales</taxon>
        <taxon>Chromatiaceae</taxon>
        <taxon>Rheinheimera</taxon>
    </lineage>
</organism>
<proteinExistence type="predicted"/>
<dbReference type="SMART" id="SM00387">
    <property type="entry name" value="HATPase_c"/>
    <property type="match status" value="1"/>
</dbReference>
<dbReference type="SUPFAM" id="SSF55874">
    <property type="entry name" value="ATPase domain of HSP90 chaperone/DNA topoisomerase II/histidine kinase"/>
    <property type="match status" value="1"/>
</dbReference>
<dbReference type="SUPFAM" id="SSF47384">
    <property type="entry name" value="Homodimeric domain of signal transducing histidine kinase"/>
    <property type="match status" value="1"/>
</dbReference>
<sequence>MSATLLRFYIGVVLMVLLLFFSLNQLYNWVYQGDDMTVAARTMLHNVYQHSQAEHQLNCRLSINDDCAGSLYVVIPKDLWQPQPGVSYGIEVLRDGDGNASMCAEMSNGDLMCLSQLNLPQGADFTIDLVHVFLVLLLLALFWFSRNVFKDVETLRVSALQEIKQGRLPDFRLSTHSYLQPLARSLTRMNQTITNLNQLQREMADTVCHDIKTPLARLRFIMLGLERQMNDGQYAQVQRNLQEIEDNVYDYLRLAQQDFRADLELSQVRLSAVLPELLEKFRANTEHELTLHGDSDLTIQADAKLLCRALSNLLSNALRHCQHQVRIDLSLDGQDCRIDISDDGAGWHRDVQRDDLVPHHGIGLAIVRRVAHQHGGELLQLERPGGGAIARLQLPVGNADTGAAAVATP</sequence>
<dbReference type="EC" id="2.7.13.3" evidence="3"/>
<evidence type="ECO:0000256" key="4">
    <source>
        <dbReference type="ARBA" id="ARBA00022475"/>
    </source>
</evidence>